<evidence type="ECO:0008006" key="3">
    <source>
        <dbReference type="Google" id="ProtNLM"/>
    </source>
</evidence>
<dbReference type="Gene3D" id="3.30.870.10">
    <property type="entry name" value="Endonuclease Chain A"/>
    <property type="match status" value="1"/>
</dbReference>
<dbReference type="Proteomes" id="UP000596739">
    <property type="component" value="Unassembled WGS sequence"/>
</dbReference>
<dbReference type="EMBL" id="JAENHN010000007">
    <property type="protein sequence ID" value="MBK1809495.1"/>
    <property type="molecule type" value="Genomic_DNA"/>
</dbReference>
<evidence type="ECO:0000313" key="1">
    <source>
        <dbReference type="EMBL" id="MBK1809495.1"/>
    </source>
</evidence>
<proteinExistence type="predicted"/>
<comment type="caution">
    <text evidence="1">The sequence shown here is derived from an EMBL/GenBank/DDBJ whole genome shotgun (WGS) entry which is preliminary data.</text>
</comment>
<reference evidence="2" key="1">
    <citation type="submission" date="2021-01" db="EMBL/GenBank/DDBJ databases">
        <title>Genome public.</title>
        <authorList>
            <person name="Liu C."/>
            <person name="Sun Q."/>
        </authorList>
    </citation>
    <scope>NUCLEOTIDE SEQUENCE [LARGE SCALE GENOMIC DNA]</scope>
    <source>
        <strain evidence="2">YIM B02505</strain>
    </source>
</reference>
<accession>A0ABS1EJF8</accession>
<protein>
    <recommendedName>
        <fullName evidence="3">Phospholipase D-like domain-containing protein</fullName>
    </recommendedName>
</protein>
<sequence length="45" mass="5325">MKFYCELNEKFIVAEERFDNEKYSIITSSNLTPSGFKRNLEYGVL</sequence>
<keyword evidence="2" id="KW-1185">Reference proteome</keyword>
<organism evidence="1 2">
    <name type="scientific">Clostridium yunnanense</name>
    <dbReference type="NCBI Taxonomy" id="2800325"/>
    <lineage>
        <taxon>Bacteria</taxon>
        <taxon>Bacillati</taxon>
        <taxon>Bacillota</taxon>
        <taxon>Clostridia</taxon>
        <taxon>Eubacteriales</taxon>
        <taxon>Clostridiaceae</taxon>
        <taxon>Clostridium</taxon>
    </lineage>
</organism>
<name>A0ABS1EJF8_9CLOT</name>
<gene>
    <name evidence="1" type="ORF">JHL18_02395</name>
</gene>
<dbReference type="RefSeq" id="WP_200266044.1">
    <property type="nucleotide sequence ID" value="NZ_JAENHN010000007.1"/>
</dbReference>
<evidence type="ECO:0000313" key="2">
    <source>
        <dbReference type="Proteomes" id="UP000596739"/>
    </source>
</evidence>